<proteinExistence type="predicted"/>
<dbReference type="Gene3D" id="1.10.8.60">
    <property type="match status" value="1"/>
</dbReference>
<evidence type="ECO:0000256" key="3">
    <source>
        <dbReference type="ARBA" id="ARBA00023015"/>
    </source>
</evidence>
<dbReference type="Pfam" id="PF00072">
    <property type="entry name" value="Response_reg"/>
    <property type="match status" value="1"/>
</dbReference>
<dbReference type="InterPro" id="IPR009057">
    <property type="entry name" value="Homeodomain-like_sf"/>
</dbReference>
<evidence type="ECO:0000313" key="8">
    <source>
        <dbReference type="EMBL" id="MEM5946981.1"/>
    </source>
</evidence>
<dbReference type="Pfam" id="PF25601">
    <property type="entry name" value="AAA_lid_14"/>
    <property type="match status" value="1"/>
</dbReference>
<dbReference type="Gene3D" id="3.40.50.300">
    <property type="entry name" value="P-loop containing nucleotide triphosphate hydrolases"/>
    <property type="match status" value="1"/>
</dbReference>
<dbReference type="SMART" id="SM00382">
    <property type="entry name" value="AAA"/>
    <property type="match status" value="1"/>
</dbReference>
<dbReference type="InterPro" id="IPR025662">
    <property type="entry name" value="Sigma_54_int_dom_ATP-bd_1"/>
</dbReference>
<dbReference type="RefSeq" id="WP_420068435.1">
    <property type="nucleotide sequence ID" value="NZ_JBCHKQ010000001.1"/>
</dbReference>
<evidence type="ECO:0000256" key="1">
    <source>
        <dbReference type="ARBA" id="ARBA00022741"/>
    </source>
</evidence>
<dbReference type="InterPro" id="IPR025944">
    <property type="entry name" value="Sigma_54_int_dom_CS"/>
</dbReference>
<accession>A0ABU9U933</accession>
<protein>
    <submittedName>
        <fullName evidence="8">Sigma-54 dependent transcriptional regulator</fullName>
    </submittedName>
</protein>
<feature type="modified residue" description="4-aspartylphosphate" evidence="5">
    <location>
        <position position="57"/>
    </location>
</feature>
<evidence type="ECO:0000313" key="9">
    <source>
        <dbReference type="Proteomes" id="UP001466331"/>
    </source>
</evidence>
<dbReference type="Pfam" id="PF02954">
    <property type="entry name" value="HTH_8"/>
    <property type="match status" value="1"/>
</dbReference>
<dbReference type="PROSITE" id="PS50045">
    <property type="entry name" value="SIGMA54_INTERACT_4"/>
    <property type="match status" value="1"/>
</dbReference>
<dbReference type="InterPro" id="IPR001789">
    <property type="entry name" value="Sig_transdc_resp-reg_receiver"/>
</dbReference>
<dbReference type="Proteomes" id="UP001466331">
    <property type="component" value="Unassembled WGS sequence"/>
</dbReference>
<dbReference type="InterPro" id="IPR002078">
    <property type="entry name" value="Sigma_54_int"/>
</dbReference>
<dbReference type="SUPFAM" id="SSF52172">
    <property type="entry name" value="CheY-like"/>
    <property type="match status" value="1"/>
</dbReference>
<evidence type="ECO:0000256" key="4">
    <source>
        <dbReference type="ARBA" id="ARBA00023163"/>
    </source>
</evidence>
<dbReference type="InterPro" id="IPR027417">
    <property type="entry name" value="P-loop_NTPase"/>
</dbReference>
<evidence type="ECO:0000259" key="7">
    <source>
        <dbReference type="PROSITE" id="PS50110"/>
    </source>
</evidence>
<keyword evidence="2" id="KW-0067">ATP-binding</keyword>
<keyword evidence="3" id="KW-0805">Transcription regulation</keyword>
<organism evidence="8 9">
    <name type="scientific">Rarispira pelagica</name>
    <dbReference type="NCBI Taxonomy" id="3141764"/>
    <lineage>
        <taxon>Bacteria</taxon>
        <taxon>Pseudomonadati</taxon>
        <taxon>Spirochaetota</taxon>
        <taxon>Spirochaetia</taxon>
        <taxon>Winmispirales</taxon>
        <taxon>Winmispiraceae</taxon>
        <taxon>Rarispira</taxon>
    </lineage>
</organism>
<dbReference type="Gene3D" id="1.10.10.60">
    <property type="entry name" value="Homeodomain-like"/>
    <property type="match status" value="1"/>
</dbReference>
<dbReference type="PRINTS" id="PR01590">
    <property type="entry name" value="HTHFIS"/>
</dbReference>
<dbReference type="PROSITE" id="PS00675">
    <property type="entry name" value="SIGMA54_INTERACT_1"/>
    <property type="match status" value="1"/>
</dbReference>
<dbReference type="InterPro" id="IPR003593">
    <property type="entry name" value="AAA+_ATPase"/>
</dbReference>
<dbReference type="InterPro" id="IPR002197">
    <property type="entry name" value="HTH_Fis"/>
</dbReference>
<reference evidence="8 9" key="1">
    <citation type="submission" date="2024-03" db="EMBL/GenBank/DDBJ databases">
        <title>Ignisphaera cupida sp. nov., a hyperthermophilic hydrolytic archaeon from a hot spring of Kamchatka, and proposal of Ignisphaeraceae fam. nov.</title>
        <authorList>
            <person name="Podosokorskaya O.A."/>
            <person name="Elcheninov A.G."/>
            <person name="Maltseva A.I."/>
            <person name="Zayulina K.S."/>
            <person name="Novikov A."/>
            <person name="Merkel A.Y."/>
        </authorList>
    </citation>
    <scope>NUCLEOTIDE SEQUENCE [LARGE SCALE GENOMIC DNA]</scope>
    <source>
        <strain evidence="8 9">38H-sp</strain>
    </source>
</reference>
<dbReference type="Gene3D" id="3.40.50.2300">
    <property type="match status" value="1"/>
</dbReference>
<dbReference type="PROSITE" id="PS50110">
    <property type="entry name" value="RESPONSE_REGULATORY"/>
    <property type="match status" value="1"/>
</dbReference>
<dbReference type="SUPFAM" id="SSF46689">
    <property type="entry name" value="Homeodomain-like"/>
    <property type="match status" value="1"/>
</dbReference>
<keyword evidence="1" id="KW-0547">Nucleotide-binding</keyword>
<dbReference type="SMART" id="SM00448">
    <property type="entry name" value="REC"/>
    <property type="match status" value="1"/>
</dbReference>
<keyword evidence="4" id="KW-0804">Transcription</keyword>
<dbReference type="EMBL" id="JBCHKQ010000001">
    <property type="protein sequence ID" value="MEM5946981.1"/>
    <property type="molecule type" value="Genomic_DNA"/>
</dbReference>
<dbReference type="PROSITE" id="PS00688">
    <property type="entry name" value="SIGMA54_INTERACT_3"/>
    <property type="match status" value="1"/>
</dbReference>
<evidence type="ECO:0000259" key="6">
    <source>
        <dbReference type="PROSITE" id="PS50045"/>
    </source>
</evidence>
<evidence type="ECO:0000256" key="5">
    <source>
        <dbReference type="PROSITE-ProRule" id="PRU00169"/>
    </source>
</evidence>
<dbReference type="SUPFAM" id="SSF52540">
    <property type="entry name" value="P-loop containing nucleoside triphosphate hydrolases"/>
    <property type="match status" value="1"/>
</dbReference>
<dbReference type="PANTHER" id="PTHR32071:SF57">
    <property type="entry name" value="C4-DICARBOXYLATE TRANSPORT TRANSCRIPTIONAL REGULATORY PROTEIN DCTD"/>
    <property type="match status" value="1"/>
</dbReference>
<evidence type="ECO:0000256" key="2">
    <source>
        <dbReference type="ARBA" id="ARBA00022840"/>
    </source>
</evidence>
<feature type="domain" description="Sigma-54 factor interaction" evidence="6">
    <location>
        <begin position="137"/>
        <end position="366"/>
    </location>
</feature>
<keyword evidence="5" id="KW-0597">Phosphoprotein</keyword>
<dbReference type="InterPro" id="IPR058031">
    <property type="entry name" value="AAA_lid_NorR"/>
</dbReference>
<name>A0ABU9U933_9SPIR</name>
<gene>
    <name evidence="8" type="ORF">WKV44_00320</name>
</gene>
<sequence>MGQTDNFTILIVDDEEELCQSLGEYLSAIGYNTISANSADEALAKLENSIVDLIIMDIRMPQKDGITLLRELRSSFAAFPIIMISAYISVDNIVQSMKYGALNFYQKPIDLKKLSDEIKQLAQAKKAKTTQSTYTPIISKSPRMAEILDIIEKAAPTEASVLITGESGTGKELIAHSIHYKSNRKDAPFLKLNCAAIPENLLESELFGYEKGAFTGADKQYKGKFEQADRGSIFLDEIGDMHPNTQAKILRVLQEQEIQRLGSNKIIHTDVRIIAATHQDLPSLIKEKRFREDLFYRLSVITIELPPLRERREDIIPLSEYYLKHFSLMYNKEIKKIDNEAKNILIAHDWPGNVRELKNCIERAVIFSSGDTITIEELPPQYHNIHTSYQLPNETNLNSVVDDLSKEIILQALKKAGGKKQKAAEILGIHRKTLYNKLKKLGLE</sequence>
<dbReference type="PANTHER" id="PTHR32071">
    <property type="entry name" value="TRANSCRIPTIONAL REGULATORY PROTEIN"/>
    <property type="match status" value="1"/>
</dbReference>
<keyword evidence="9" id="KW-1185">Reference proteome</keyword>
<dbReference type="CDD" id="cd00009">
    <property type="entry name" value="AAA"/>
    <property type="match status" value="1"/>
</dbReference>
<feature type="domain" description="Response regulatory" evidence="7">
    <location>
        <begin position="8"/>
        <end position="122"/>
    </location>
</feature>
<comment type="caution">
    <text evidence="8">The sequence shown here is derived from an EMBL/GenBank/DDBJ whole genome shotgun (WGS) entry which is preliminary data.</text>
</comment>
<dbReference type="InterPro" id="IPR011006">
    <property type="entry name" value="CheY-like_superfamily"/>
</dbReference>
<dbReference type="Pfam" id="PF00158">
    <property type="entry name" value="Sigma54_activat"/>
    <property type="match status" value="1"/>
</dbReference>